<dbReference type="PANTHER" id="PTHR33909">
    <property type="entry name" value="SEC TRANSLOCON ACCESSORY COMPLEX SUBUNIT YAJC"/>
    <property type="match status" value="1"/>
</dbReference>
<dbReference type="Proteomes" id="UP000006190">
    <property type="component" value="Unassembled WGS sequence"/>
</dbReference>
<keyword evidence="3" id="KW-0813">Transport</keyword>
<name>H3NKB7_9LACT</name>
<dbReference type="InterPro" id="IPR003849">
    <property type="entry name" value="Preprotein_translocase_YajC"/>
</dbReference>
<sequence length="123" mass="13779">MNNPIVALLPMLVMFVLFYFMLIRPQKKATEQKKLMLENIQKGDGVVTIGGLHGIVDEVDHENRLVVLDCEGIFLTYELNAIANVKQSAGKASTEVEDLTPEEPVEEYEDIQPSEEELESSEA</sequence>
<proteinExistence type="inferred from homology"/>
<dbReference type="SMART" id="SM01323">
    <property type="entry name" value="YajC"/>
    <property type="match status" value="1"/>
</dbReference>
<evidence type="ECO:0000256" key="5">
    <source>
        <dbReference type="ARBA" id="ARBA00022692"/>
    </source>
</evidence>
<dbReference type="Pfam" id="PF02699">
    <property type="entry name" value="YajC"/>
    <property type="match status" value="1"/>
</dbReference>
<gene>
    <name evidence="12" type="ORF">HMPREF9708_01306</name>
</gene>
<keyword evidence="5 11" id="KW-0812">Transmembrane</keyword>
<evidence type="ECO:0000256" key="10">
    <source>
        <dbReference type="SAM" id="MobiDB-lite"/>
    </source>
</evidence>
<reference evidence="12 13" key="1">
    <citation type="submission" date="2012-01" db="EMBL/GenBank/DDBJ databases">
        <title>The Genome Sequence of Facklamia languida CCUG 37842.</title>
        <authorList>
            <consortium name="The Broad Institute Genome Sequencing Platform"/>
            <person name="Earl A."/>
            <person name="Ward D."/>
            <person name="Feldgarden M."/>
            <person name="Gevers D."/>
            <person name="Huys G."/>
            <person name="Young S.K."/>
            <person name="Zeng Q."/>
            <person name="Gargeya S."/>
            <person name="Fitzgerald M."/>
            <person name="Haas B."/>
            <person name="Abouelleil A."/>
            <person name="Alvarado L."/>
            <person name="Arachchi H.M."/>
            <person name="Berlin A."/>
            <person name="Chapman S.B."/>
            <person name="Gearin G."/>
            <person name="Goldberg J."/>
            <person name="Griggs A."/>
            <person name="Gujja S."/>
            <person name="Hansen M."/>
            <person name="Heiman D."/>
            <person name="Howarth C."/>
            <person name="Larimer J."/>
            <person name="Lui A."/>
            <person name="MacDonald P.J.P."/>
            <person name="McCowen C."/>
            <person name="Montmayeur A."/>
            <person name="Murphy C."/>
            <person name="Neiman D."/>
            <person name="Pearson M."/>
            <person name="Priest M."/>
            <person name="Roberts A."/>
            <person name="Saif S."/>
            <person name="Shea T."/>
            <person name="Sisk P."/>
            <person name="Stolte C."/>
            <person name="Sykes S."/>
            <person name="Wortman J."/>
            <person name="Nusbaum C."/>
            <person name="Birren B."/>
        </authorList>
    </citation>
    <scope>NUCLEOTIDE SEQUENCE [LARGE SCALE GENOMIC DNA]</scope>
    <source>
        <strain evidence="12 13">CCUG 37842</strain>
    </source>
</reference>
<dbReference type="HOGENOM" id="CLU_116157_1_0_9"/>
<evidence type="ECO:0000256" key="6">
    <source>
        <dbReference type="ARBA" id="ARBA00022927"/>
    </source>
</evidence>
<protein>
    <submittedName>
        <fullName evidence="12">Preprotein translocase, YajC subunit</fullName>
    </submittedName>
</protein>
<evidence type="ECO:0000256" key="8">
    <source>
        <dbReference type="ARBA" id="ARBA00023010"/>
    </source>
</evidence>
<dbReference type="OrthoDB" id="9800132at2"/>
<feature type="compositionally biased region" description="Acidic residues" evidence="10">
    <location>
        <begin position="95"/>
        <end position="123"/>
    </location>
</feature>
<dbReference type="EMBL" id="AGEG01000014">
    <property type="protein sequence ID" value="EHR36634.1"/>
    <property type="molecule type" value="Genomic_DNA"/>
</dbReference>
<comment type="subcellular location">
    <subcellularLocation>
        <location evidence="1">Cell membrane</location>
        <topology evidence="1">Single-pass membrane protein</topology>
    </subcellularLocation>
</comment>
<evidence type="ECO:0000256" key="3">
    <source>
        <dbReference type="ARBA" id="ARBA00022448"/>
    </source>
</evidence>
<feature type="transmembrane region" description="Helical" evidence="11">
    <location>
        <begin position="6"/>
        <end position="23"/>
    </location>
</feature>
<evidence type="ECO:0000256" key="4">
    <source>
        <dbReference type="ARBA" id="ARBA00022475"/>
    </source>
</evidence>
<dbReference type="PATRIC" id="fig|883113.3.peg.1303"/>
<keyword evidence="8" id="KW-0811">Translocation</keyword>
<organism evidence="12 13">
    <name type="scientific">Facklamia languida CCUG 37842</name>
    <dbReference type="NCBI Taxonomy" id="883113"/>
    <lineage>
        <taxon>Bacteria</taxon>
        <taxon>Bacillati</taxon>
        <taxon>Bacillota</taxon>
        <taxon>Bacilli</taxon>
        <taxon>Lactobacillales</taxon>
        <taxon>Aerococcaceae</taxon>
        <taxon>Facklamia</taxon>
    </lineage>
</organism>
<keyword evidence="4" id="KW-1003">Cell membrane</keyword>
<evidence type="ECO:0000256" key="1">
    <source>
        <dbReference type="ARBA" id="ARBA00004162"/>
    </source>
</evidence>
<dbReference type="RefSeq" id="WP_006309511.1">
    <property type="nucleotide sequence ID" value="NZ_JH601133.1"/>
</dbReference>
<keyword evidence="13" id="KW-1185">Reference proteome</keyword>
<dbReference type="eggNOG" id="COG1862">
    <property type="taxonomic scope" value="Bacteria"/>
</dbReference>
<dbReference type="STRING" id="883113.HMPREF9708_01306"/>
<accession>H3NKB7</accession>
<keyword evidence="9 11" id="KW-0472">Membrane</keyword>
<dbReference type="NCBIfam" id="TIGR00739">
    <property type="entry name" value="yajC"/>
    <property type="match status" value="1"/>
</dbReference>
<evidence type="ECO:0000256" key="2">
    <source>
        <dbReference type="ARBA" id="ARBA00006742"/>
    </source>
</evidence>
<keyword evidence="6" id="KW-0653">Protein transport</keyword>
<evidence type="ECO:0000313" key="13">
    <source>
        <dbReference type="Proteomes" id="UP000006190"/>
    </source>
</evidence>
<evidence type="ECO:0000256" key="11">
    <source>
        <dbReference type="SAM" id="Phobius"/>
    </source>
</evidence>
<comment type="caution">
    <text evidence="12">The sequence shown here is derived from an EMBL/GenBank/DDBJ whole genome shotgun (WGS) entry which is preliminary data.</text>
</comment>
<dbReference type="PRINTS" id="PR01853">
    <property type="entry name" value="YAJCTRNLCASE"/>
</dbReference>
<comment type="similarity">
    <text evidence="2">Belongs to the YajC family.</text>
</comment>
<dbReference type="GO" id="GO:0015031">
    <property type="term" value="P:protein transport"/>
    <property type="evidence" value="ECO:0007669"/>
    <property type="project" value="UniProtKB-KW"/>
</dbReference>
<evidence type="ECO:0000313" key="12">
    <source>
        <dbReference type="EMBL" id="EHR36634.1"/>
    </source>
</evidence>
<evidence type="ECO:0000256" key="7">
    <source>
        <dbReference type="ARBA" id="ARBA00022989"/>
    </source>
</evidence>
<dbReference type="AlphaFoldDB" id="H3NKB7"/>
<evidence type="ECO:0000256" key="9">
    <source>
        <dbReference type="ARBA" id="ARBA00023136"/>
    </source>
</evidence>
<dbReference type="GO" id="GO:0005886">
    <property type="term" value="C:plasma membrane"/>
    <property type="evidence" value="ECO:0007669"/>
    <property type="project" value="UniProtKB-SubCell"/>
</dbReference>
<dbReference type="PANTHER" id="PTHR33909:SF1">
    <property type="entry name" value="SEC TRANSLOCON ACCESSORY COMPLEX SUBUNIT YAJC"/>
    <property type="match status" value="1"/>
</dbReference>
<feature type="region of interest" description="Disordered" evidence="10">
    <location>
        <begin position="88"/>
        <end position="123"/>
    </location>
</feature>
<keyword evidence="7 11" id="KW-1133">Transmembrane helix</keyword>